<evidence type="ECO:0000313" key="1">
    <source>
        <dbReference type="EMBL" id="CAB4139815.1"/>
    </source>
</evidence>
<proteinExistence type="predicted"/>
<evidence type="ECO:0000313" key="2">
    <source>
        <dbReference type="EMBL" id="CAB4156859.1"/>
    </source>
</evidence>
<sequence length="76" mass="8093">MEKIKAFVHNNPVRAAAFVSAAVALFAPALSDSVPTESVVAFVLSAIGLGEFAQRAENRKTDEALFSEIPSEDDLD</sequence>
<dbReference type="EMBL" id="LR796647">
    <property type="protein sequence ID" value="CAB4156859.1"/>
    <property type="molecule type" value="Genomic_DNA"/>
</dbReference>
<accession>A0A6J5LZ35</accession>
<dbReference type="EMBL" id="LR796366">
    <property type="protein sequence ID" value="CAB4139815.1"/>
    <property type="molecule type" value="Genomic_DNA"/>
</dbReference>
<organism evidence="1">
    <name type="scientific">uncultured Caudovirales phage</name>
    <dbReference type="NCBI Taxonomy" id="2100421"/>
    <lineage>
        <taxon>Viruses</taxon>
        <taxon>Duplodnaviria</taxon>
        <taxon>Heunggongvirae</taxon>
        <taxon>Uroviricota</taxon>
        <taxon>Caudoviricetes</taxon>
        <taxon>Peduoviridae</taxon>
        <taxon>Maltschvirus</taxon>
        <taxon>Maltschvirus maltsch</taxon>
    </lineage>
</organism>
<reference evidence="1" key="1">
    <citation type="submission" date="2020-04" db="EMBL/GenBank/DDBJ databases">
        <authorList>
            <person name="Chiriac C."/>
            <person name="Salcher M."/>
            <person name="Ghai R."/>
            <person name="Kavagutti S V."/>
        </authorList>
    </citation>
    <scope>NUCLEOTIDE SEQUENCE</scope>
</reference>
<name>A0A6J5LZ35_9CAUD</name>
<protein>
    <submittedName>
        <fullName evidence="1">Uncharacterized protein</fullName>
    </submittedName>
</protein>
<gene>
    <name evidence="1" type="ORF">UFOVP355_7</name>
    <name evidence="2" type="ORF">UFOVP677_7</name>
</gene>